<evidence type="ECO:0000313" key="6">
    <source>
        <dbReference type="EMBL" id="CDM87076.1"/>
    </source>
</evidence>
<dbReference type="SUPFAM" id="SSF54768">
    <property type="entry name" value="dsRNA-binding domain-like"/>
    <property type="match status" value="1"/>
</dbReference>
<evidence type="ECO:0000256" key="4">
    <source>
        <dbReference type="SAM" id="MobiDB-lite"/>
    </source>
</evidence>
<keyword evidence="1" id="KW-0677">Repeat</keyword>
<feature type="region of interest" description="Disordered" evidence="4">
    <location>
        <begin position="24"/>
        <end position="53"/>
    </location>
</feature>
<dbReference type="InterPro" id="IPR014720">
    <property type="entry name" value="dsRBD_dom"/>
</dbReference>
<dbReference type="AlphaFoldDB" id="A0A080YUJ5"/>
<gene>
    <name evidence="6" type="ORF">TRAES_3BF045500030CFD_c1</name>
</gene>
<dbReference type="EMBL" id="HG670306">
    <property type="protein sequence ID" value="CDM87076.1"/>
    <property type="molecule type" value="Genomic_DNA"/>
</dbReference>
<evidence type="ECO:0000256" key="1">
    <source>
        <dbReference type="ARBA" id="ARBA00022737"/>
    </source>
</evidence>
<sequence length="111" mass="12069">MPAAPNLHSTVNDTLCKGVSKLPNQRNAEVHTTPAGSERREIPPSDPARSYATPSTMYKASLNNLWQRRRWAAPVYTDRREGPDHAPTFHSTVAVGGAEFSSPASGSRTLL</sequence>
<dbReference type="HOGENOM" id="CLU_2163067_0_0_1"/>
<keyword evidence="2" id="KW-0694">RNA-binding</keyword>
<dbReference type="Gene3D" id="3.30.160.20">
    <property type="match status" value="1"/>
</dbReference>
<organism evidence="6">
    <name type="scientific">Triticum aestivum</name>
    <name type="common">Wheat</name>
    <dbReference type="NCBI Taxonomy" id="4565"/>
    <lineage>
        <taxon>Eukaryota</taxon>
        <taxon>Viridiplantae</taxon>
        <taxon>Streptophyta</taxon>
        <taxon>Embryophyta</taxon>
        <taxon>Tracheophyta</taxon>
        <taxon>Spermatophyta</taxon>
        <taxon>Magnoliopsida</taxon>
        <taxon>Liliopsida</taxon>
        <taxon>Poales</taxon>
        <taxon>Poaceae</taxon>
        <taxon>BOP clade</taxon>
        <taxon>Pooideae</taxon>
        <taxon>Triticodae</taxon>
        <taxon>Triticeae</taxon>
        <taxon>Triticinae</taxon>
        <taxon>Triticum</taxon>
    </lineage>
</organism>
<feature type="domain" description="DRBM" evidence="5">
    <location>
        <begin position="58"/>
        <end position="103"/>
    </location>
</feature>
<name>A0A080YUJ5_WHEAT</name>
<proteinExistence type="predicted"/>
<evidence type="ECO:0000256" key="3">
    <source>
        <dbReference type="ARBA" id="ARBA00037597"/>
    </source>
</evidence>
<reference evidence="6" key="1">
    <citation type="journal article" date="2014" name="Science">
        <title>Structural and functional partitioning of bread wheat chromosome 3B.</title>
        <authorList>
            <person name="Choulet F."/>
            <person name="Alberti A."/>
            <person name="Theil S."/>
            <person name="Glover N."/>
            <person name="Barbe V."/>
            <person name="Daron J."/>
            <person name="Pingault L."/>
            <person name="Sourdille P."/>
            <person name="Couloux A."/>
            <person name="Paux E."/>
            <person name="Leroy P."/>
            <person name="Mangenot S."/>
            <person name="Guilhot N."/>
            <person name="Le Gouis J."/>
            <person name="Balfourier F."/>
            <person name="Alaux M."/>
            <person name="Jamilloux V."/>
            <person name="Poulain J."/>
            <person name="Durand C."/>
            <person name="Bellec A."/>
            <person name="Gaspin C."/>
            <person name="Safar J."/>
            <person name="Dolezel J."/>
            <person name="Rogers J."/>
            <person name="Vandepoele K."/>
            <person name="Aury J.M."/>
            <person name="Mayer K."/>
            <person name="Berges H."/>
            <person name="Quesneville H."/>
            <person name="Wincker P."/>
            <person name="Feuillet C."/>
        </authorList>
    </citation>
    <scope>NUCLEOTIDE SEQUENCE</scope>
</reference>
<dbReference type="PANTHER" id="PTHR46031">
    <property type="match status" value="1"/>
</dbReference>
<dbReference type="Pfam" id="PF00035">
    <property type="entry name" value="dsrm"/>
    <property type="match status" value="1"/>
</dbReference>
<feature type="region of interest" description="Disordered" evidence="4">
    <location>
        <begin position="78"/>
        <end position="111"/>
    </location>
</feature>
<dbReference type="GO" id="GO:0003723">
    <property type="term" value="F:RNA binding"/>
    <property type="evidence" value="ECO:0007669"/>
    <property type="project" value="UniProtKB-KW"/>
</dbReference>
<evidence type="ECO:0000259" key="5">
    <source>
        <dbReference type="Pfam" id="PF00035"/>
    </source>
</evidence>
<evidence type="ECO:0000256" key="2">
    <source>
        <dbReference type="ARBA" id="ARBA00022884"/>
    </source>
</evidence>
<feature type="compositionally biased region" description="Polar residues" evidence="4">
    <location>
        <begin position="102"/>
        <end position="111"/>
    </location>
</feature>
<accession>A0A080YUJ5</accession>
<protein>
    <recommendedName>
        <fullName evidence="5">DRBM domain-containing protein</fullName>
    </recommendedName>
</protein>
<comment type="function">
    <text evidence="3">Binds double-stranded RNA.</text>
</comment>
<dbReference type="PANTHER" id="PTHR46031:SF36">
    <property type="entry name" value="DOUBLE-STRANDED RNA-BINDING PROTEIN 1"/>
    <property type="match status" value="1"/>
</dbReference>